<dbReference type="AlphaFoldDB" id="A0A2T5B5Y3"/>
<proteinExistence type="predicted"/>
<name>A0A2T5B5Y3_MYCDI</name>
<feature type="signal peptide" evidence="1">
    <location>
        <begin position="1"/>
        <end position="37"/>
    </location>
</feature>
<dbReference type="EMBL" id="PZZZ01000005">
    <property type="protein sequence ID" value="PTM94344.1"/>
    <property type="molecule type" value="Genomic_DNA"/>
</dbReference>
<evidence type="ECO:0000313" key="2">
    <source>
        <dbReference type="EMBL" id="PTM94344.1"/>
    </source>
</evidence>
<dbReference type="Pfam" id="PF10082">
    <property type="entry name" value="BBP2_2"/>
    <property type="match status" value="1"/>
</dbReference>
<keyword evidence="3" id="KW-1185">Reference proteome</keyword>
<dbReference type="InterPro" id="IPR018759">
    <property type="entry name" value="BBP2_2"/>
</dbReference>
<dbReference type="OrthoDB" id="7398962at2"/>
<accession>A0A2T5B5Y3</accession>
<evidence type="ECO:0000256" key="1">
    <source>
        <dbReference type="SAM" id="SignalP"/>
    </source>
</evidence>
<dbReference type="Proteomes" id="UP000241247">
    <property type="component" value="Unassembled WGS sequence"/>
</dbReference>
<organism evidence="2 3">
    <name type="scientific">Mycoplana dimorpha</name>
    <dbReference type="NCBI Taxonomy" id="28320"/>
    <lineage>
        <taxon>Bacteria</taxon>
        <taxon>Pseudomonadati</taxon>
        <taxon>Pseudomonadota</taxon>
        <taxon>Alphaproteobacteria</taxon>
        <taxon>Hyphomicrobiales</taxon>
        <taxon>Rhizobiaceae</taxon>
        <taxon>Mycoplana</taxon>
    </lineage>
</organism>
<comment type="caution">
    <text evidence="2">The sequence shown here is derived from an EMBL/GenBank/DDBJ whole genome shotgun (WGS) entry which is preliminary data.</text>
</comment>
<reference evidence="2 3" key="1">
    <citation type="submission" date="2018-04" db="EMBL/GenBank/DDBJ databases">
        <title>Genomic Encyclopedia of Type Strains, Phase IV (KMG-IV): sequencing the most valuable type-strain genomes for metagenomic binning, comparative biology and taxonomic classification.</title>
        <authorList>
            <person name="Goeker M."/>
        </authorList>
    </citation>
    <scope>NUCLEOTIDE SEQUENCE [LARGE SCALE GENOMIC DNA]</scope>
    <source>
        <strain evidence="2 3">DSM 7138</strain>
    </source>
</reference>
<keyword evidence="1" id="KW-0732">Signal</keyword>
<protein>
    <recommendedName>
        <fullName evidence="4">Outer membrane beta-barrel protein</fullName>
    </recommendedName>
</protein>
<dbReference type="RefSeq" id="WP_108003447.1">
    <property type="nucleotide sequence ID" value="NZ_JBHEEX010000003.1"/>
</dbReference>
<sequence>MPTRYSKPIRARSAPSPRRAAGLLLAGTILAVSPAQAQEPQPPAAETGGLTAIAEETVAGYDATPAAMATANAETGSLPPTAAIAAIGDDSPGVIPDTGRLNLPAASVDGLRPAAAPYSEEPPGVRIGTFILRPSVAQGLGYERTKTGDDTTSRTFSTTTLRGVLTSDWSRHQLSVVGAGTYEKNLSDSANTEPEANVAADLRLDLSDDTIANLTAGYSLEREDSADPNAISGAKVQSAVQNYSGGASIRRDFGLIRGTLGAAVDRETYGDVELSVGSELSQKDRNNTTGVLSGRIGYEVSPALIPFIEASGGRVFYDETRDFAGYARSGNLYNARTGVELDLGEKLRGEFGIGFDRRTFDDDRLKAIDALALDGAVDWSPQRGTNVNLALRTAIEPSTTPGESGYISYLAATEITHELRSNLVARLAGSYEWRDFPTSSASNQNVYIIGTGLSWNLNRYVGLSGDISYELTTQKNVADTGVTRAGLGLVLRR</sequence>
<evidence type="ECO:0008006" key="4">
    <source>
        <dbReference type="Google" id="ProtNLM"/>
    </source>
</evidence>
<gene>
    <name evidence="2" type="ORF">C7449_105245</name>
</gene>
<evidence type="ECO:0000313" key="3">
    <source>
        <dbReference type="Proteomes" id="UP000241247"/>
    </source>
</evidence>
<feature type="chain" id="PRO_5015699894" description="Outer membrane beta-barrel protein" evidence="1">
    <location>
        <begin position="38"/>
        <end position="493"/>
    </location>
</feature>